<dbReference type="InterPro" id="IPR036915">
    <property type="entry name" value="Cyclin-like_sf"/>
</dbReference>
<dbReference type="EMBL" id="HG994357">
    <property type="protein sequence ID" value="CAF2133532.1"/>
    <property type="molecule type" value="Genomic_DNA"/>
</dbReference>
<dbReference type="GO" id="GO:0051301">
    <property type="term" value="P:cell division"/>
    <property type="evidence" value="ECO:0007669"/>
    <property type="project" value="UniProtKB-KW"/>
</dbReference>
<name>A0A816W9S2_BRANA</name>
<organism evidence="8">
    <name type="scientific">Brassica napus</name>
    <name type="common">Rape</name>
    <dbReference type="NCBI Taxonomy" id="3708"/>
    <lineage>
        <taxon>Eukaryota</taxon>
        <taxon>Viridiplantae</taxon>
        <taxon>Streptophyta</taxon>
        <taxon>Embryophyta</taxon>
        <taxon>Tracheophyta</taxon>
        <taxon>Spermatophyta</taxon>
        <taxon>Magnoliopsida</taxon>
        <taxon>eudicotyledons</taxon>
        <taxon>Gunneridae</taxon>
        <taxon>Pentapetalae</taxon>
        <taxon>rosids</taxon>
        <taxon>malvids</taxon>
        <taxon>Brassicales</taxon>
        <taxon>Brassicaceae</taxon>
        <taxon>Brassiceae</taxon>
        <taxon>Brassica</taxon>
    </lineage>
</organism>
<evidence type="ECO:0000256" key="6">
    <source>
        <dbReference type="SAM" id="MobiDB-lite"/>
    </source>
</evidence>
<dbReference type="Proteomes" id="UP001295469">
    <property type="component" value="Chromosome A03"/>
</dbReference>
<comment type="similarity">
    <text evidence="1">Belongs to the cyclin family. Cyclin D subfamily.</text>
</comment>
<dbReference type="InterPro" id="IPR013763">
    <property type="entry name" value="Cyclin-like_dom"/>
</dbReference>
<keyword evidence="4" id="KW-0131">Cell cycle</keyword>
<dbReference type="FunFam" id="1.10.472.10:FF:000069">
    <property type="entry name" value="Cyclin-D5-1"/>
    <property type="match status" value="1"/>
</dbReference>
<dbReference type="AlphaFoldDB" id="A0A816W9S2"/>
<dbReference type="Pfam" id="PF00134">
    <property type="entry name" value="Cyclin_N"/>
    <property type="match status" value="1"/>
</dbReference>
<dbReference type="PANTHER" id="PTHR10177">
    <property type="entry name" value="CYCLINS"/>
    <property type="match status" value="1"/>
</dbReference>
<dbReference type="SUPFAM" id="SSF47954">
    <property type="entry name" value="Cyclin-like"/>
    <property type="match status" value="1"/>
</dbReference>
<feature type="compositionally biased region" description="Acidic residues" evidence="6">
    <location>
        <begin position="113"/>
        <end position="122"/>
    </location>
</feature>
<feature type="domain" description="Cyclin-like" evidence="7">
    <location>
        <begin position="179"/>
        <end position="268"/>
    </location>
</feature>
<proteinExistence type="inferred from homology"/>
<evidence type="ECO:0000256" key="4">
    <source>
        <dbReference type="ARBA" id="ARBA00023306"/>
    </source>
</evidence>
<feature type="compositionally biased region" description="Low complexity" evidence="6">
    <location>
        <begin position="410"/>
        <end position="419"/>
    </location>
</feature>
<evidence type="ECO:0000259" key="7">
    <source>
        <dbReference type="SMART" id="SM00385"/>
    </source>
</evidence>
<feature type="region of interest" description="Disordered" evidence="6">
    <location>
        <begin position="110"/>
        <end position="130"/>
    </location>
</feature>
<evidence type="ECO:0000256" key="3">
    <source>
        <dbReference type="ARBA" id="ARBA00023127"/>
    </source>
</evidence>
<evidence type="ECO:0000256" key="1">
    <source>
        <dbReference type="ARBA" id="ARBA00009065"/>
    </source>
</evidence>
<feature type="region of interest" description="Disordered" evidence="6">
    <location>
        <begin position="385"/>
        <end position="427"/>
    </location>
</feature>
<dbReference type="InterPro" id="IPR006671">
    <property type="entry name" value="Cyclin_N"/>
</dbReference>
<gene>
    <name evidence="8" type="ORF">DARMORV10_A03P65410.1</name>
</gene>
<reference evidence="8" key="1">
    <citation type="submission" date="2021-01" db="EMBL/GenBank/DDBJ databases">
        <authorList>
            <consortium name="Genoscope - CEA"/>
            <person name="William W."/>
        </authorList>
    </citation>
    <scope>NUCLEOTIDE SEQUENCE</scope>
</reference>
<evidence type="ECO:0000256" key="5">
    <source>
        <dbReference type="RuleBase" id="RU000383"/>
    </source>
</evidence>
<accession>A0A816W9S2</accession>
<protein>
    <submittedName>
        <fullName evidence="8">(rape) hypothetical protein</fullName>
    </submittedName>
</protein>
<evidence type="ECO:0000313" key="8">
    <source>
        <dbReference type="EMBL" id="CAF2133532.1"/>
    </source>
</evidence>
<keyword evidence="3 5" id="KW-0195">Cyclin</keyword>
<dbReference type="Gene3D" id="1.10.472.10">
    <property type="entry name" value="Cyclin-like"/>
    <property type="match status" value="2"/>
</dbReference>
<sequence>AAPDAGDSLSLPLSSSSLFLSLVFFFANKNISEIEYEDLALSSAIFTAITKSINHSTKPISKVSIFIYAYGHKLPISAAVLIAAVKMGEPRDSLALSNLLICHESESCLNEQQQDDDDDDETKIERSDEQRKPHCFATIGDDDEDYVAELARKENRRFDDDDDKPTKTTSSLDRLIAIDWILTTRTRFGFQHQTAYIAISYLDLFLQKRFIGLQKDESWAIRLLSVASLSLAAKMEERVVPGLSQYPQDQDFVFKPDVIRKTELLILSTLDWKMSLITPFHYLNYFLAKISPDPNQSVSKELVLLRSSESLLALTKEISVTDYRQFVVAAATTLLASSTSSDIRLTREEMGNKFGSVSWWTSNENDNVYSCYQRMLEIEERKHMTPPELAVPGPVVGSGSGAKRRLSFVDSDQPSSSSPDAKRMRRL</sequence>
<dbReference type="CDD" id="cd20543">
    <property type="entry name" value="CYCLIN_AtCycD-like_rpt1"/>
    <property type="match status" value="1"/>
</dbReference>
<dbReference type="InterPro" id="IPR039361">
    <property type="entry name" value="Cyclin"/>
</dbReference>
<feature type="non-terminal residue" evidence="8">
    <location>
        <position position="1"/>
    </location>
</feature>
<keyword evidence="2" id="KW-0132">Cell division</keyword>
<dbReference type="SMART" id="SM00385">
    <property type="entry name" value="CYCLIN"/>
    <property type="match status" value="1"/>
</dbReference>
<evidence type="ECO:0000256" key="2">
    <source>
        <dbReference type="ARBA" id="ARBA00022618"/>
    </source>
</evidence>
<dbReference type="CDD" id="cd20544">
    <property type="entry name" value="CYCLIN_AtCycD-like_rpt2"/>
    <property type="match status" value="1"/>
</dbReference>